<reference evidence="6 7" key="1">
    <citation type="submission" date="2019-07" db="EMBL/GenBank/DDBJ databases">
        <title>Draft genome assembly of a fouling barnacle, Amphibalanus amphitrite (Darwin, 1854): The first reference genome for Thecostraca.</title>
        <authorList>
            <person name="Kim W."/>
        </authorList>
    </citation>
    <scope>NUCLEOTIDE SEQUENCE [LARGE SCALE GENOMIC DNA]</scope>
    <source>
        <strain evidence="6">SNU_AA5</strain>
        <tissue evidence="6">Soma without cirri and trophi</tissue>
    </source>
</reference>
<dbReference type="AlphaFoldDB" id="A0A6A4VC54"/>
<evidence type="ECO:0000256" key="4">
    <source>
        <dbReference type="ARBA" id="ARBA00035274"/>
    </source>
</evidence>
<dbReference type="Pfam" id="PF00468">
    <property type="entry name" value="Ribosomal_L34"/>
    <property type="match status" value="1"/>
</dbReference>
<dbReference type="FunFam" id="1.10.287.3980:FF:000001">
    <property type="entry name" value="Mitochondrial ribosomal protein L34"/>
    <property type="match status" value="1"/>
</dbReference>
<dbReference type="PANTHER" id="PTHR14503">
    <property type="entry name" value="MITOCHONDRIAL RIBOSOMAL PROTEIN 34 FAMILY MEMBER"/>
    <property type="match status" value="1"/>
</dbReference>
<dbReference type="GO" id="GO:0005762">
    <property type="term" value="C:mitochondrial large ribosomal subunit"/>
    <property type="evidence" value="ECO:0007669"/>
    <property type="project" value="TreeGrafter"/>
</dbReference>
<dbReference type="EMBL" id="VIIS01002074">
    <property type="protein sequence ID" value="KAF0288870.1"/>
    <property type="molecule type" value="Genomic_DNA"/>
</dbReference>
<dbReference type="InterPro" id="IPR000271">
    <property type="entry name" value="Ribosomal_bL34"/>
</dbReference>
<dbReference type="GO" id="GO:0006412">
    <property type="term" value="P:translation"/>
    <property type="evidence" value="ECO:0007669"/>
    <property type="project" value="InterPro"/>
</dbReference>
<evidence type="ECO:0000313" key="7">
    <source>
        <dbReference type="Proteomes" id="UP000440578"/>
    </source>
</evidence>
<accession>A0A6A4VC54</accession>
<comment type="similarity">
    <text evidence="1">Belongs to the bacterial ribosomal protein bL34 family.</text>
</comment>
<evidence type="ECO:0000256" key="2">
    <source>
        <dbReference type="ARBA" id="ARBA00022980"/>
    </source>
</evidence>
<dbReference type="OrthoDB" id="431691at2759"/>
<keyword evidence="2 6" id="KW-0689">Ribosomal protein</keyword>
<evidence type="ECO:0000313" key="6">
    <source>
        <dbReference type="EMBL" id="KAF0288870.1"/>
    </source>
</evidence>
<dbReference type="PANTHER" id="PTHR14503:SF4">
    <property type="entry name" value="LARGE RIBOSOMAL SUBUNIT PROTEIN BL34M"/>
    <property type="match status" value="1"/>
</dbReference>
<organism evidence="6 7">
    <name type="scientific">Amphibalanus amphitrite</name>
    <name type="common">Striped barnacle</name>
    <name type="synonym">Balanus amphitrite</name>
    <dbReference type="NCBI Taxonomy" id="1232801"/>
    <lineage>
        <taxon>Eukaryota</taxon>
        <taxon>Metazoa</taxon>
        <taxon>Ecdysozoa</taxon>
        <taxon>Arthropoda</taxon>
        <taxon>Crustacea</taxon>
        <taxon>Multicrustacea</taxon>
        <taxon>Cirripedia</taxon>
        <taxon>Thoracica</taxon>
        <taxon>Thoracicalcarea</taxon>
        <taxon>Balanomorpha</taxon>
        <taxon>Balanoidea</taxon>
        <taxon>Balanidae</taxon>
        <taxon>Amphibalaninae</taxon>
        <taxon>Amphibalanus</taxon>
    </lineage>
</organism>
<dbReference type="Gene3D" id="1.10.287.3980">
    <property type="match status" value="1"/>
</dbReference>
<evidence type="ECO:0000256" key="3">
    <source>
        <dbReference type="ARBA" id="ARBA00023274"/>
    </source>
</evidence>
<name>A0A6A4VC54_AMPAM</name>
<protein>
    <recommendedName>
        <fullName evidence="4">Large ribosomal subunit protein bL34m</fullName>
    </recommendedName>
    <alternativeName>
        <fullName evidence="5">39S ribosomal protein L34, mitochondrial</fullName>
    </alternativeName>
</protein>
<dbReference type="Proteomes" id="UP000440578">
    <property type="component" value="Unassembled WGS sequence"/>
</dbReference>
<comment type="caution">
    <text evidence="6">The sequence shown here is derived from an EMBL/GenBank/DDBJ whole genome shotgun (WGS) entry which is preliminary data.</text>
</comment>
<evidence type="ECO:0000256" key="5">
    <source>
        <dbReference type="ARBA" id="ARBA00035434"/>
    </source>
</evidence>
<keyword evidence="3" id="KW-0687">Ribonucleoprotein</keyword>
<gene>
    <name evidence="6" type="primary">mRpL34</name>
    <name evidence="6" type="ORF">FJT64_012763</name>
</gene>
<sequence length="148" mass="17172">MDLTDAYSFFKGKWDWAVKLCTRAVPTALRSRNLYMDRQAIQLKKKKSQLWKIYIRSKDVIDFASFSSLTCRVVSAAPTPLTSPGLLDACVRLWPAAGQLRTAMRVHFPRPREVKRLRTHGWKTRLQTPAGRRIIMRRLLKGRHVLSH</sequence>
<dbReference type="GO" id="GO:0003735">
    <property type="term" value="F:structural constituent of ribosome"/>
    <property type="evidence" value="ECO:0007669"/>
    <property type="project" value="InterPro"/>
</dbReference>
<keyword evidence="7" id="KW-1185">Reference proteome</keyword>
<evidence type="ECO:0000256" key="1">
    <source>
        <dbReference type="ARBA" id="ARBA00010111"/>
    </source>
</evidence>
<proteinExistence type="inferred from homology"/>